<reference evidence="5 6" key="1">
    <citation type="submission" date="2025-04" db="UniProtKB">
        <authorList>
            <consortium name="RefSeq"/>
        </authorList>
    </citation>
    <scope>IDENTIFICATION</scope>
    <source>
        <tissue evidence="5 6">Fruit stalk</tissue>
    </source>
</reference>
<evidence type="ECO:0000313" key="4">
    <source>
        <dbReference type="Proteomes" id="UP000515121"/>
    </source>
</evidence>
<dbReference type="RefSeq" id="XP_022734228.1">
    <property type="nucleotide sequence ID" value="XM_022878493.1"/>
</dbReference>
<proteinExistence type="inferred from homology"/>
<keyword evidence="4" id="KW-1185">Reference proteome</keyword>
<dbReference type="InterPro" id="IPR002885">
    <property type="entry name" value="PPR_rpt"/>
</dbReference>
<evidence type="ECO:0000313" key="9">
    <source>
        <dbReference type="RefSeq" id="XP_022736214.1"/>
    </source>
</evidence>
<evidence type="ECO:0000313" key="6">
    <source>
        <dbReference type="RefSeq" id="XP_022734228.1"/>
    </source>
</evidence>
<feature type="repeat" description="PPR" evidence="3">
    <location>
        <begin position="284"/>
        <end position="318"/>
    </location>
</feature>
<dbReference type="Gene3D" id="1.25.40.10">
    <property type="entry name" value="Tetratricopeptide repeat domain"/>
    <property type="match status" value="4"/>
</dbReference>
<organism evidence="4 8">
    <name type="scientific">Durio zibethinus</name>
    <name type="common">Durian</name>
    <dbReference type="NCBI Taxonomy" id="66656"/>
    <lineage>
        <taxon>Eukaryota</taxon>
        <taxon>Viridiplantae</taxon>
        <taxon>Streptophyta</taxon>
        <taxon>Embryophyta</taxon>
        <taxon>Tracheophyta</taxon>
        <taxon>Spermatophyta</taxon>
        <taxon>Magnoliopsida</taxon>
        <taxon>eudicotyledons</taxon>
        <taxon>Gunneridae</taxon>
        <taxon>Pentapetalae</taxon>
        <taxon>rosids</taxon>
        <taxon>malvids</taxon>
        <taxon>Malvales</taxon>
        <taxon>Malvaceae</taxon>
        <taxon>Helicteroideae</taxon>
        <taxon>Durio</taxon>
    </lineage>
</organism>
<name>A0A6P5Y585_DURZI</name>
<feature type="repeat" description="PPR" evidence="3">
    <location>
        <begin position="319"/>
        <end position="353"/>
    </location>
</feature>
<feature type="repeat" description="PPR" evidence="3">
    <location>
        <begin position="494"/>
        <end position="528"/>
    </location>
</feature>
<dbReference type="PROSITE" id="PS51375">
    <property type="entry name" value="PPR"/>
    <property type="match status" value="5"/>
</dbReference>
<evidence type="ECO:0000256" key="1">
    <source>
        <dbReference type="ARBA" id="ARBA00007626"/>
    </source>
</evidence>
<keyword evidence="2" id="KW-0677">Repeat</keyword>
<evidence type="ECO:0000313" key="10">
    <source>
        <dbReference type="RefSeq" id="XP_022737008.1"/>
    </source>
</evidence>
<dbReference type="RefSeq" id="XP_022736214.1">
    <property type="nucleotide sequence ID" value="XM_022880479.1"/>
</dbReference>
<protein>
    <submittedName>
        <fullName evidence="5 6">Pentatricopeptide repeat-containing protein At5g43820 isoform X1</fullName>
    </submittedName>
</protein>
<gene>
    <name evidence="5 6 7 8 9 10" type="primary">LOC111287110</name>
</gene>
<evidence type="ECO:0000313" key="8">
    <source>
        <dbReference type="RefSeq" id="XP_022735598.1"/>
    </source>
</evidence>
<feature type="repeat" description="PPR" evidence="3">
    <location>
        <begin position="354"/>
        <end position="388"/>
    </location>
</feature>
<dbReference type="Pfam" id="PF13812">
    <property type="entry name" value="PPR_3"/>
    <property type="match status" value="2"/>
</dbReference>
<dbReference type="GeneID" id="111287110"/>
<evidence type="ECO:0000256" key="2">
    <source>
        <dbReference type="ARBA" id="ARBA00022737"/>
    </source>
</evidence>
<evidence type="ECO:0000256" key="3">
    <source>
        <dbReference type="PROSITE-ProRule" id="PRU00708"/>
    </source>
</evidence>
<dbReference type="AlphaFoldDB" id="A0A6P5Y585"/>
<dbReference type="KEGG" id="dzi:111287110"/>
<dbReference type="RefSeq" id="XP_022735598.1">
    <property type="nucleotide sequence ID" value="XM_022879863.1"/>
</dbReference>
<dbReference type="RefSeq" id="XP_022733496.1">
    <property type="nucleotide sequence ID" value="XM_022877761.1"/>
</dbReference>
<feature type="repeat" description="PPR" evidence="3">
    <location>
        <begin position="389"/>
        <end position="423"/>
    </location>
</feature>
<dbReference type="OrthoDB" id="185373at2759"/>
<sequence length="576" mass="65701">MVKPATVKRFSMAFHFQRIQGSCLSFNKARYHLPCISSLFSAFQFSTMNGFSDSSVKEPYFDQINNQSNVDERRVLSELSDLFQFSYSKTTIPTPYKESYPMKQIESRTVDEFLLPEEKLRGIFLQKLKGKTAIEHALSHVSVELSIDIIAKVINRGNLGGEAMVLFFNWAIKQPGISRDIHTYYIIIKALGRRKFFKFMIEILHDMVKEDLQLDLETLSIVMDSFVRVRQVHKALETFGNLEELGLKRDTESLNVLLQCLCRRAHVGAANSLFNAVGGKIKFTCVTYNIMMSGWSKLGRVSEMERILKAMIADGFTPDCSTFSYLIEGSGRAGRIDDAVEIFEQMKEKGCIPDTRVYNAMISNFISIGNFDECVKYYKGLLNSNSDPDLDTYTKLISAFLKARKVADALEIFEEMLVQGIVPTTGSLTSFIEPLCSYGPPHAAMMIYQKARRFGCKISLSAYKLLIMRLSRFGKCGMMLNLWEEMQESGHTSDMEVYENIINGLCNIGHLENAVLVMEEALHKGFFPSRLICSKLNNKLLASNEVEKAYKLFLKIKDARRNENAQRYWRANGWHF</sequence>
<dbReference type="Proteomes" id="UP000515121">
    <property type="component" value="Unplaced"/>
</dbReference>
<dbReference type="Pfam" id="PF13041">
    <property type="entry name" value="PPR_2"/>
    <property type="match status" value="1"/>
</dbReference>
<dbReference type="RefSeq" id="XP_022734958.1">
    <property type="nucleotide sequence ID" value="XM_022879223.1"/>
</dbReference>
<dbReference type="Pfam" id="PF01535">
    <property type="entry name" value="PPR"/>
    <property type="match status" value="2"/>
</dbReference>
<dbReference type="NCBIfam" id="TIGR00756">
    <property type="entry name" value="PPR"/>
    <property type="match status" value="6"/>
</dbReference>
<evidence type="ECO:0000313" key="5">
    <source>
        <dbReference type="RefSeq" id="XP_022733496.1"/>
    </source>
</evidence>
<comment type="similarity">
    <text evidence="1">Belongs to the PPR family. P subfamily.</text>
</comment>
<dbReference type="InterPro" id="IPR011990">
    <property type="entry name" value="TPR-like_helical_dom_sf"/>
</dbReference>
<dbReference type="RefSeq" id="XP_022737008.1">
    <property type="nucleotide sequence ID" value="XM_022881273.1"/>
</dbReference>
<evidence type="ECO:0000313" key="7">
    <source>
        <dbReference type="RefSeq" id="XP_022734958.1"/>
    </source>
</evidence>
<accession>A0A6P5Y585</accession>
<dbReference type="PANTHER" id="PTHR47941">
    <property type="entry name" value="PENTATRICOPEPTIDE REPEAT-CONTAINING PROTEIN 3, MITOCHONDRIAL"/>
    <property type="match status" value="1"/>
</dbReference>